<dbReference type="Gene3D" id="3.40.1390.30">
    <property type="entry name" value="NIF3 (NGG1p interacting factor 3)-like"/>
    <property type="match status" value="2"/>
</dbReference>
<evidence type="ECO:0000313" key="4">
    <source>
        <dbReference type="Proteomes" id="UP001302274"/>
    </source>
</evidence>
<keyword evidence="4" id="KW-1185">Reference proteome</keyword>
<evidence type="ECO:0000313" key="3">
    <source>
        <dbReference type="EMBL" id="MEA9356517.1"/>
    </source>
</evidence>
<dbReference type="Proteomes" id="UP001302274">
    <property type="component" value="Unassembled WGS sequence"/>
</dbReference>
<dbReference type="RefSeq" id="WP_323576227.1">
    <property type="nucleotide sequence ID" value="NZ_JAYGJQ010000001.1"/>
</dbReference>
<comment type="caution">
    <text evidence="3">The sequence shown here is derived from an EMBL/GenBank/DDBJ whole genome shotgun (WGS) entry which is preliminary data.</text>
</comment>
<dbReference type="NCBIfam" id="TIGR00486">
    <property type="entry name" value="YbgI_SA1388"/>
    <property type="match status" value="1"/>
</dbReference>
<proteinExistence type="inferred from homology"/>
<dbReference type="SUPFAM" id="SSF102705">
    <property type="entry name" value="NIF3 (NGG1p interacting factor 3)-like"/>
    <property type="match status" value="1"/>
</dbReference>
<reference evidence="3 4" key="1">
    <citation type="submission" date="2023-11" db="EMBL/GenBank/DDBJ databases">
        <title>A Novel Polar Bacteriovorax (B. antarcticus) Isolated from the Biocrust in Antarctica.</title>
        <authorList>
            <person name="Mun W."/>
            <person name="Choi S.Y."/>
            <person name="Mitchell R.J."/>
        </authorList>
    </citation>
    <scope>NUCLEOTIDE SEQUENCE [LARGE SCALE GENOMIC DNA]</scope>
    <source>
        <strain evidence="3 4">PP10</strain>
    </source>
</reference>
<dbReference type="EMBL" id="JAYGJQ010000001">
    <property type="protein sequence ID" value="MEA9356517.1"/>
    <property type="molecule type" value="Genomic_DNA"/>
</dbReference>
<dbReference type="InterPro" id="IPR036069">
    <property type="entry name" value="DUF34/NIF3_sf"/>
</dbReference>
<dbReference type="InterPro" id="IPR002678">
    <property type="entry name" value="DUF34/NIF3"/>
</dbReference>
<protein>
    <submittedName>
        <fullName evidence="3">Nif3-like dinuclear metal center hexameric protein</fullName>
    </submittedName>
</protein>
<accession>A0ABU5VUA9</accession>
<sequence>MQTLELDQFLKTLLKPELFDDYCPNGLQIEGKPELKKIVFAVSATRESAEYAADVHASALIVHHGLFWKFHGTRTLTGPFYKRVAPLLKNDINLFGYHLPLDAHTEVGNAVAIARLIEMGELIPFGNHKGACTGIMGTLPKALSGSELKALLENKLQHSVHYSNPIDGRPIKKIGIITGGANSEWREAHKMGLDAYITGEMSEHDYHESREAGIHMFAGGHHATEKFGIQALMKKIQETYPDLQCEYLDSENPA</sequence>
<evidence type="ECO:0000256" key="1">
    <source>
        <dbReference type="ARBA" id="ARBA00006964"/>
    </source>
</evidence>
<dbReference type="PANTHER" id="PTHR13799:SF14">
    <property type="entry name" value="GTP CYCLOHYDROLASE 1 TYPE 2 HOMOLOG"/>
    <property type="match status" value="1"/>
</dbReference>
<evidence type="ECO:0000256" key="2">
    <source>
        <dbReference type="ARBA" id="ARBA00022723"/>
    </source>
</evidence>
<gene>
    <name evidence="3" type="ORF">SHI21_09895</name>
</gene>
<dbReference type="Pfam" id="PF01784">
    <property type="entry name" value="DUF34_NIF3"/>
    <property type="match status" value="1"/>
</dbReference>
<organism evidence="3 4">
    <name type="scientific">Bacteriovorax antarcticus</name>
    <dbReference type="NCBI Taxonomy" id="3088717"/>
    <lineage>
        <taxon>Bacteria</taxon>
        <taxon>Pseudomonadati</taxon>
        <taxon>Bdellovibrionota</taxon>
        <taxon>Bacteriovoracia</taxon>
        <taxon>Bacteriovoracales</taxon>
        <taxon>Bacteriovoracaceae</taxon>
        <taxon>Bacteriovorax</taxon>
    </lineage>
</organism>
<comment type="similarity">
    <text evidence="1">Belongs to the GTP cyclohydrolase I type 2/NIF3 family.</text>
</comment>
<name>A0ABU5VUA9_9BACT</name>
<keyword evidence="2" id="KW-0479">Metal-binding</keyword>
<dbReference type="PANTHER" id="PTHR13799">
    <property type="entry name" value="NGG1 INTERACTING FACTOR 3"/>
    <property type="match status" value="1"/>
</dbReference>